<dbReference type="InterPro" id="IPR043502">
    <property type="entry name" value="DNA/RNA_pol_sf"/>
</dbReference>
<accession>A0A6P8BTF3</accession>
<evidence type="ECO:0000313" key="2">
    <source>
        <dbReference type="RefSeq" id="XP_031374157.1"/>
    </source>
</evidence>
<reference evidence="1" key="1">
    <citation type="journal article" date="2020" name="Plant Biotechnol. J.">
        <title>The pomegranate (Punica granatum L.) draft genome dissects genetic divergence between soft- and hard-seeded cultivars.</title>
        <authorList>
            <person name="Luo X."/>
            <person name="Li H."/>
            <person name="Wu Z."/>
            <person name="Yao W."/>
            <person name="Zhao P."/>
            <person name="Cao D."/>
            <person name="Yu H."/>
            <person name="Li K."/>
            <person name="Poudel K."/>
            <person name="Zhao D."/>
            <person name="Zhang F."/>
            <person name="Xia X."/>
            <person name="Chen L."/>
            <person name="Wang Q."/>
            <person name="Jing D."/>
            <person name="Cao S."/>
        </authorList>
    </citation>
    <scope>NUCLEOTIDE SEQUENCE [LARGE SCALE GENOMIC DNA]</scope>
    <source>
        <strain evidence="1">cv. Tunisia</strain>
    </source>
</reference>
<dbReference type="AlphaFoldDB" id="A0A6P8BTF3"/>
<dbReference type="RefSeq" id="XP_031374157.1">
    <property type="nucleotide sequence ID" value="XM_031518297.1"/>
</dbReference>
<reference evidence="2" key="2">
    <citation type="submission" date="2025-08" db="UniProtKB">
        <authorList>
            <consortium name="RefSeq"/>
        </authorList>
    </citation>
    <scope>IDENTIFICATION</scope>
    <source>
        <tissue evidence="2">Leaf</tissue>
    </source>
</reference>
<dbReference type="Proteomes" id="UP000515151">
    <property type="component" value="Chromosome 8"/>
</dbReference>
<sequence length="95" mass="10996">MEHLRKVFVLLKEHSLLAKQSKCNFGEDKLRGFLGPMGYYIRFVKNYGSISQLITDLLRKDSFLWIEAAFEKLKKAMTSTLVLALPNVSREFVVK</sequence>
<gene>
    <name evidence="2" type="primary">LOC116188832</name>
</gene>
<dbReference type="SUPFAM" id="SSF56672">
    <property type="entry name" value="DNA/RNA polymerases"/>
    <property type="match status" value="1"/>
</dbReference>
<dbReference type="OrthoDB" id="1909920at2759"/>
<protein>
    <submittedName>
        <fullName evidence="2">Uncharacterized protein LOC116188832</fullName>
    </submittedName>
</protein>
<dbReference type="Gene3D" id="3.30.70.270">
    <property type="match status" value="1"/>
</dbReference>
<evidence type="ECO:0000313" key="1">
    <source>
        <dbReference type="Proteomes" id="UP000515151"/>
    </source>
</evidence>
<dbReference type="InterPro" id="IPR043128">
    <property type="entry name" value="Rev_trsase/Diguanyl_cyclase"/>
</dbReference>
<keyword evidence="1" id="KW-1185">Reference proteome</keyword>
<proteinExistence type="predicted"/>
<dbReference type="GeneID" id="116188832"/>
<name>A0A6P8BTF3_PUNGR</name>
<dbReference type="PANTHER" id="PTHR33064">
    <property type="entry name" value="POL PROTEIN"/>
    <property type="match status" value="1"/>
</dbReference>
<organism evidence="1 2">
    <name type="scientific">Punica granatum</name>
    <name type="common">Pomegranate</name>
    <dbReference type="NCBI Taxonomy" id="22663"/>
    <lineage>
        <taxon>Eukaryota</taxon>
        <taxon>Viridiplantae</taxon>
        <taxon>Streptophyta</taxon>
        <taxon>Embryophyta</taxon>
        <taxon>Tracheophyta</taxon>
        <taxon>Spermatophyta</taxon>
        <taxon>Magnoliopsida</taxon>
        <taxon>eudicotyledons</taxon>
        <taxon>Gunneridae</taxon>
        <taxon>Pentapetalae</taxon>
        <taxon>rosids</taxon>
        <taxon>malvids</taxon>
        <taxon>Myrtales</taxon>
        <taxon>Lythraceae</taxon>
        <taxon>Punica</taxon>
    </lineage>
</organism>
<dbReference type="InterPro" id="IPR051320">
    <property type="entry name" value="Viral_Replic_Matur_Polypro"/>
</dbReference>
<dbReference type="PANTHER" id="PTHR33064:SF40">
    <property type="entry name" value="REVERSE TRANSCRIPTASE_RETROTRANSPOSON-DERIVED PROTEIN RNASE H-LIKE DOMAIN-CONTAINING PROTEIN"/>
    <property type="match status" value="1"/>
</dbReference>